<dbReference type="Pfam" id="PF00172">
    <property type="entry name" value="Zn_clus"/>
    <property type="match status" value="1"/>
</dbReference>
<evidence type="ECO:0000313" key="5">
    <source>
        <dbReference type="Proteomes" id="UP000663193"/>
    </source>
</evidence>
<proteinExistence type="predicted"/>
<feature type="region of interest" description="Disordered" evidence="2">
    <location>
        <begin position="569"/>
        <end position="590"/>
    </location>
</feature>
<dbReference type="CDD" id="cd00067">
    <property type="entry name" value="GAL4"/>
    <property type="match status" value="1"/>
</dbReference>
<feature type="compositionally biased region" description="Polar residues" evidence="2">
    <location>
        <begin position="615"/>
        <end position="629"/>
    </location>
</feature>
<keyword evidence="5" id="KW-1185">Reference proteome</keyword>
<dbReference type="EMBL" id="CP069035">
    <property type="protein sequence ID" value="QRD02027.1"/>
    <property type="molecule type" value="Genomic_DNA"/>
</dbReference>
<dbReference type="GO" id="GO:0008270">
    <property type="term" value="F:zinc ion binding"/>
    <property type="evidence" value="ECO:0007669"/>
    <property type="project" value="InterPro"/>
</dbReference>
<evidence type="ECO:0000259" key="3">
    <source>
        <dbReference type="PROSITE" id="PS50048"/>
    </source>
</evidence>
<dbReference type="InterPro" id="IPR036864">
    <property type="entry name" value="Zn2-C6_fun-type_DNA-bd_sf"/>
</dbReference>
<dbReference type="OrthoDB" id="2991872at2759"/>
<feature type="compositionally biased region" description="Low complexity" evidence="2">
    <location>
        <begin position="100"/>
        <end position="112"/>
    </location>
</feature>
<evidence type="ECO:0000256" key="2">
    <source>
        <dbReference type="SAM" id="MobiDB-lite"/>
    </source>
</evidence>
<organism evidence="4 5">
    <name type="scientific">Phaeosphaeria nodorum (strain SN15 / ATCC MYA-4574 / FGSC 10173)</name>
    <name type="common">Glume blotch fungus</name>
    <name type="synonym">Parastagonospora nodorum</name>
    <dbReference type="NCBI Taxonomy" id="321614"/>
    <lineage>
        <taxon>Eukaryota</taxon>
        <taxon>Fungi</taxon>
        <taxon>Dikarya</taxon>
        <taxon>Ascomycota</taxon>
        <taxon>Pezizomycotina</taxon>
        <taxon>Dothideomycetes</taxon>
        <taxon>Pleosporomycetidae</taxon>
        <taxon>Pleosporales</taxon>
        <taxon>Pleosporineae</taxon>
        <taxon>Phaeosphaeriaceae</taxon>
        <taxon>Parastagonospora</taxon>
    </lineage>
</organism>
<dbReference type="InterPro" id="IPR001138">
    <property type="entry name" value="Zn2Cys6_DnaBD"/>
</dbReference>
<keyword evidence="1" id="KW-0539">Nucleus</keyword>
<protein>
    <recommendedName>
        <fullName evidence="3">Zn(2)-C6 fungal-type domain-containing protein</fullName>
    </recommendedName>
</protein>
<dbReference type="SMART" id="SM00066">
    <property type="entry name" value="GAL4"/>
    <property type="match status" value="1"/>
</dbReference>
<gene>
    <name evidence="4" type="ORF">JI435_049980</name>
</gene>
<name>A0A7U2FB32_PHANO</name>
<dbReference type="PANTHER" id="PTHR38791">
    <property type="entry name" value="ZN(II)2CYS6 TRANSCRIPTION FACTOR (EUROFUNG)-RELATED-RELATED"/>
    <property type="match status" value="1"/>
</dbReference>
<feature type="compositionally biased region" description="Polar residues" evidence="2">
    <location>
        <begin position="89"/>
        <end position="99"/>
    </location>
</feature>
<feature type="region of interest" description="Disordered" evidence="2">
    <location>
        <begin position="615"/>
        <end position="655"/>
    </location>
</feature>
<reference evidence="5" key="1">
    <citation type="journal article" date="2021" name="BMC Genomics">
        <title>Chromosome-level genome assembly and manually-curated proteome of model necrotroph Parastagonospora nodorum Sn15 reveals a genome-wide trove of candidate effector homologs, and redundancy of virulence-related functions within an accessory chromosome.</title>
        <authorList>
            <person name="Bertazzoni S."/>
            <person name="Jones D.A.B."/>
            <person name="Phan H.T."/>
            <person name="Tan K.-C."/>
            <person name="Hane J.K."/>
        </authorList>
    </citation>
    <scope>NUCLEOTIDE SEQUENCE [LARGE SCALE GENOMIC DNA]</scope>
    <source>
        <strain evidence="5">SN15 / ATCC MYA-4574 / FGSC 10173)</strain>
    </source>
</reference>
<evidence type="ECO:0000313" key="4">
    <source>
        <dbReference type="EMBL" id="QRD02027.1"/>
    </source>
</evidence>
<sequence length="717" mass="79906">MSYRGRPSKGCDGCRARKVKCDEATPKCSRCARSNQECRYRDRTDILFRNQTDIAAQRAEDSWRRRSKSFLDASGESSTTRRLAAGGHQRNSPENQQARSNDSGSSVSPSTSHGPGHTYFDNVRVASPLGRSKLPIPTSPRQDLRHLAYQRFVYDFVVFPDPNKPLEEPSDALFSFVPLLYENAHPQSCLVTVVNAVAYINFANRRDVPQAMALAEESFGEGIKMLSRMIANEETAASDEALCSVHLMGIFETLTKFQRQGSFAAHQHGANALLQLRTIENYYRSPISARLYEVAYAQMLLASLQAATIPPIPVQDLPSVRMYLPSFCTGSGIFVIGLIWKSAQLHAMWHETKRSVPQPSNRLELQETLQLALDLDAEFQVWESDLPPPWKYVMEPNSPDAQIKYSSKWQRLVLTSRGAPTEIHTYTTLKICSMWGYYRTSRMFLLRDLLEMLSWMSRLPETEPRTSLTRTWRRLKYRLPDTEQFADESTVTALDDTTTRLLRSSITRSIIQTIEETCSSILGTLTVPVYGKSPEDVMGMKGHVIVWPLSTMDAILSSGLVLDSNGFARSSATPQSSSTGALSGQGSTAAGQAGNAFYHDTSLATAAHGFSSLPSITRSPEPYDSTQAPPSAPHVPVTSERQPHPFDSMPIHPNDRPVDQIGIIASETMDITAKREWLNSMLYYIGTELGIKKAMAVPVLEGYMSIIQTRVNIILGR</sequence>
<dbReference type="SUPFAM" id="SSF57701">
    <property type="entry name" value="Zn2/Cys6 DNA-binding domain"/>
    <property type="match status" value="1"/>
</dbReference>
<dbReference type="AlphaFoldDB" id="A0A7U2FB32"/>
<dbReference type="PROSITE" id="PS00463">
    <property type="entry name" value="ZN2_CY6_FUNGAL_1"/>
    <property type="match status" value="1"/>
</dbReference>
<dbReference type="Proteomes" id="UP000663193">
    <property type="component" value="Chromosome 13"/>
</dbReference>
<accession>A0A7U2FB32</accession>
<feature type="region of interest" description="Disordered" evidence="2">
    <location>
        <begin position="57"/>
        <end position="122"/>
    </location>
</feature>
<dbReference type="GO" id="GO:0000981">
    <property type="term" value="F:DNA-binding transcription factor activity, RNA polymerase II-specific"/>
    <property type="evidence" value="ECO:0007669"/>
    <property type="project" value="InterPro"/>
</dbReference>
<dbReference type="PANTHER" id="PTHR38791:SF12">
    <property type="entry name" value="TRANSCRIPTION FACTOR DOMAIN-CONTAINING PROTEIN-RELATED"/>
    <property type="match status" value="1"/>
</dbReference>
<feature type="domain" description="Zn(2)-C6 fungal-type" evidence="3">
    <location>
        <begin position="10"/>
        <end position="40"/>
    </location>
</feature>
<dbReference type="Gene3D" id="4.10.240.10">
    <property type="entry name" value="Zn(2)-C6 fungal-type DNA-binding domain"/>
    <property type="match status" value="1"/>
</dbReference>
<evidence type="ECO:0000256" key="1">
    <source>
        <dbReference type="ARBA" id="ARBA00023242"/>
    </source>
</evidence>
<dbReference type="PROSITE" id="PS50048">
    <property type="entry name" value="ZN2_CY6_FUNGAL_2"/>
    <property type="match status" value="1"/>
</dbReference>
<dbReference type="InterPro" id="IPR053175">
    <property type="entry name" value="DHMBA_Reg_Transcription_Factor"/>
</dbReference>
<feature type="compositionally biased region" description="Low complexity" evidence="2">
    <location>
        <begin position="575"/>
        <end position="590"/>
    </location>
</feature>
<dbReference type="VEuPathDB" id="FungiDB:JI435_049980"/>